<dbReference type="PIRSF" id="PIRSF006173">
    <property type="entry name" value="UCP006173"/>
    <property type="match status" value="1"/>
</dbReference>
<organism evidence="1 2">
    <name type="scientific">Kangiella taiwanensis</name>
    <dbReference type="NCBI Taxonomy" id="1079179"/>
    <lineage>
        <taxon>Bacteria</taxon>
        <taxon>Pseudomonadati</taxon>
        <taxon>Pseudomonadota</taxon>
        <taxon>Gammaproteobacteria</taxon>
        <taxon>Kangiellales</taxon>
        <taxon>Kangiellaceae</taxon>
        <taxon>Kangiella</taxon>
    </lineage>
</organism>
<gene>
    <name evidence="1" type="ORF">GCM10023150_22270</name>
</gene>
<reference evidence="2" key="1">
    <citation type="journal article" date="2019" name="Int. J. Syst. Evol. Microbiol.">
        <title>The Global Catalogue of Microorganisms (GCM) 10K type strain sequencing project: providing services to taxonomists for standard genome sequencing and annotation.</title>
        <authorList>
            <consortium name="The Broad Institute Genomics Platform"/>
            <consortium name="The Broad Institute Genome Sequencing Center for Infectious Disease"/>
            <person name="Wu L."/>
            <person name="Ma J."/>
        </authorList>
    </citation>
    <scope>NUCLEOTIDE SEQUENCE [LARGE SCALE GENOMIC DNA]</scope>
    <source>
        <strain evidence="2">JCM 17727</strain>
    </source>
</reference>
<comment type="caution">
    <text evidence="1">The sequence shown here is derived from an EMBL/GenBank/DDBJ whole genome shotgun (WGS) entry which is preliminary data.</text>
</comment>
<accession>A0ABP8I8X6</accession>
<name>A0ABP8I8X6_9GAMM</name>
<dbReference type="InterPro" id="IPR008228">
    <property type="entry name" value="UCP006173"/>
</dbReference>
<dbReference type="NCBIfam" id="NF003501">
    <property type="entry name" value="PRK05170.1-5"/>
    <property type="match status" value="1"/>
</dbReference>
<dbReference type="Pfam" id="PF03692">
    <property type="entry name" value="CxxCxxCC"/>
    <property type="match status" value="1"/>
</dbReference>
<keyword evidence="2" id="KW-1185">Reference proteome</keyword>
<dbReference type="InterPro" id="IPR005358">
    <property type="entry name" value="Puta_zinc/iron-chelating_dom"/>
</dbReference>
<dbReference type="Proteomes" id="UP001501294">
    <property type="component" value="Unassembled WGS sequence"/>
</dbReference>
<dbReference type="EMBL" id="BAABFU010000003">
    <property type="protein sequence ID" value="GAA4353536.1"/>
    <property type="molecule type" value="Genomic_DNA"/>
</dbReference>
<protein>
    <submittedName>
        <fullName evidence="1">YcgN family cysteine cluster protein</fullName>
    </submittedName>
</protein>
<dbReference type="NCBIfam" id="NF003507">
    <property type="entry name" value="PRK05170.2-5"/>
    <property type="match status" value="1"/>
</dbReference>
<sequence length="139" mass="16097">MHEMSHEQWESLCDGCGKCCRIQFLDDDDTMLMQTDVACKLLDTSTLRCTDYHNRLSKVPDCVQITPDTINDYYWLPDSCSYKIVARGEDLPSWHHLVSGNRELIHQEGFSLQGKLVSEMDVPEEEVEDRIIEWIAITD</sequence>
<proteinExistence type="predicted"/>
<dbReference type="PANTHER" id="PTHR37421">
    <property type="entry name" value="UPF0260 PROTEIN YCGN"/>
    <property type="match status" value="1"/>
</dbReference>
<dbReference type="PANTHER" id="PTHR37421:SF1">
    <property type="entry name" value="UPF0260 PROTEIN YCGN"/>
    <property type="match status" value="1"/>
</dbReference>
<evidence type="ECO:0000313" key="1">
    <source>
        <dbReference type="EMBL" id="GAA4353536.1"/>
    </source>
</evidence>
<evidence type="ECO:0000313" key="2">
    <source>
        <dbReference type="Proteomes" id="UP001501294"/>
    </source>
</evidence>